<evidence type="ECO:0000313" key="2">
    <source>
        <dbReference type="Proteomes" id="UP001399917"/>
    </source>
</evidence>
<sequence>MRKSILILGFVSLTGLSACMDTPDLRRAAAGAAIGCLAGEVLRDGECLTGAAVGGVAGALADDI</sequence>
<protein>
    <recommendedName>
        <fullName evidence="3">17 kDa surface antigen</fullName>
    </recommendedName>
</protein>
<reference evidence="2" key="1">
    <citation type="journal article" date="2019" name="Int. J. Syst. Evol. Microbiol.">
        <title>The Global Catalogue of Microorganisms (GCM) 10K type strain sequencing project: providing services to taxonomists for standard genome sequencing and annotation.</title>
        <authorList>
            <consortium name="The Broad Institute Genomics Platform"/>
            <consortium name="The Broad Institute Genome Sequencing Center for Infectious Disease"/>
            <person name="Wu L."/>
            <person name="Ma J."/>
        </authorList>
    </citation>
    <scope>NUCLEOTIDE SEQUENCE [LARGE SCALE GENOMIC DNA]</scope>
    <source>
        <strain evidence="2">JCM 17190</strain>
    </source>
</reference>
<dbReference type="EMBL" id="BAABDF010000001">
    <property type="protein sequence ID" value="GAA3853410.1"/>
    <property type="molecule type" value="Genomic_DNA"/>
</dbReference>
<dbReference type="RefSeq" id="WP_344841969.1">
    <property type="nucleotide sequence ID" value="NZ_BAABDF010000001.1"/>
</dbReference>
<evidence type="ECO:0008006" key="3">
    <source>
        <dbReference type="Google" id="ProtNLM"/>
    </source>
</evidence>
<proteinExistence type="predicted"/>
<gene>
    <name evidence="1" type="ORF">GCM10022404_00950</name>
</gene>
<name>A0ABP7JTT4_9RHOB</name>
<organism evidence="1 2">
    <name type="scientific">Celeribacter arenosi</name>
    <dbReference type="NCBI Taxonomy" id="792649"/>
    <lineage>
        <taxon>Bacteria</taxon>
        <taxon>Pseudomonadati</taxon>
        <taxon>Pseudomonadota</taxon>
        <taxon>Alphaproteobacteria</taxon>
        <taxon>Rhodobacterales</taxon>
        <taxon>Roseobacteraceae</taxon>
        <taxon>Celeribacter</taxon>
    </lineage>
</organism>
<dbReference type="PROSITE" id="PS51257">
    <property type="entry name" value="PROKAR_LIPOPROTEIN"/>
    <property type="match status" value="1"/>
</dbReference>
<comment type="caution">
    <text evidence="1">The sequence shown here is derived from an EMBL/GenBank/DDBJ whole genome shotgun (WGS) entry which is preliminary data.</text>
</comment>
<evidence type="ECO:0000313" key="1">
    <source>
        <dbReference type="EMBL" id="GAA3853410.1"/>
    </source>
</evidence>
<accession>A0ABP7JTT4</accession>
<dbReference type="Proteomes" id="UP001399917">
    <property type="component" value="Unassembled WGS sequence"/>
</dbReference>
<keyword evidence="2" id="KW-1185">Reference proteome</keyword>